<dbReference type="AlphaFoldDB" id="A0A1N6T8W7"/>
<dbReference type="GO" id="GO:0003677">
    <property type="term" value="F:DNA binding"/>
    <property type="evidence" value="ECO:0007669"/>
    <property type="project" value="UniProtKB-KW"/>
</dbReference>
<evidence type="ECO:0000256" key="3">
    <source>
        <dbReference type="ARBA" id="ARBA00023163"/>
    </source>
</evidence>
<dbReference type="PROSITE" id="PS51118">
    <property type="entry name" value="HTH_HXLR"/>
    <property type="match status" value="1"/>
</dbReference>
<dbReference type="InterPro" id="IPR036388">
    <property type="entry name" value="WH-like_DNA-bd_sf"/>
</dbReference>
<sequence>MTTNNLPQEEASCPAENILKQLSGKWKPQIFRLALDEPVRFNRLLRQLPGSNKQSVATALKEMEEADILVKTVVQEKPLHIEYTLSERGTAMVSVFRSMEGLLG</sequence>
<reference evidence="6" key="1">
    <citation type="submission" date="2017-01" db="EMBL/GenBank/DDBJ databases">
        <authorList>
            <person name="Varghese N."/>
            <person name="Submissions S."/>
        </authorList>
    </citation>
    <scope>NUCLEOTIDE SEQUENCE [LARGE SCALE GENOMIC DNA]</scope>
    <source>
        <strain evidence="6">DM9</strain>
    </source>
</reference>
<keyword evidence="1" id="KW-0805">Transcription regulation</keyword>
<dbReference type="RefSeq" id="WP_007655082.1">
    <property type="nucleotide sequence ID" value="NZ_FTNM01000001.1"/>
</dbReference>
<evidence type="ECO:0000313" key="6">
    <source>
        <dbReference type="Proteomes" id="UP000185924"/>
    </source>
</evidence>
<dbReference type="InterPro" id="IPR002577">
    <property type="entry name" value="HTH_HxlR"/>
</dbReference>
<dbReference type="SUPFAM" id="SSF46785">
    <property type="entry name" value="Winged helix' DNA-binding domain"/>
    <property type="match status" value="1"/>
</dbReference>
<name>A0A1N6T8W7_9BACT</name>
<keyword evidence="2" id="KW-0238">DNA-binding</keyword>
<evidence type="ECO:0000256" key="2">
    <source>
        <dbReference type="ARBA" id="ARBA00023125"/>
    </source>
</evidence>
<evidence type="ECO:0000313" key="5">
    <source>
        <dbReference type="EMBL" id="SIQ49781.1"/>
    </source>
</evidence>
<proteinExistence type="predicted"/>
<keyword evidence="6" id="KW-1185">Reference proteome</keyword>
<organism evidence="5 6">
    <name type="scientific">Pontibacter lucknowensis</name>
    <dbReference type="NCBI Taxonomy" id="1077936"/>
    <lineage>
        <taxon>Bacteria</taxon>
        <taxon>Pseudomonadati</taxon>
        <taxon>Bacteroidota</taxon>
        <taxon>Cytophagia</taxon>
        <taxon>Cytophagales</taxon>
        <taxon>Hymenobacteraceae</taxon>
        <taxon>Pontibacter</taxon>
    </lineage>
</organism>
<feature type="domain" description="HTH hxlR-type" evidence="4">
    <location>
        <begin position="13"/>
        <end position="104"/>
    </location>
</feature>
<accession>A0A1N6T8W7</accession>
<dbReference type="OrthoDB" id="8231503at2"/>
<gene>
    <name evidence="5" type="ORF">SAMN05421545_0178</name>
</gene>
<dbReference type="EMBL" id="FTNM01000001">
    <property type="protein sequence ID" value="SIQ49781.1"/>
    <property type="molecule type" value="Genomic_DNA"/>
</dbReference>
<dbReference type="PANTHER" id="PTHR33204">
    <property type="entry name" value="TRANSCRIPTIONAL REGULATOR, MARR FAMILY"/>
    <property type="match status" value="1"/>
</dbReference>
<dbReference type="InterPro" id="IPR036390">
    <property type="entry name" value="WH_DNA-bd_sf"/>
</dbReference>
<evidence type="ECO:0000256" key="1">
    <source>
        <dbReference type="ARBA" id="ARBA00023015"/>
    </source>
</evidence>
<dbReference type="Pfam" id="PF01638">
    <property type="entry name" value="HxlR"/>
    <property type="match status" value="1"/>
</dbReference>
<keyword evidence="3" id="KW-0804">Transcription</keyword>
<protein>
    <submittedName>
        <fullName evidence="5">Transcriptional regulator, HxlR family</fullName>
    </submittedName>
</protein>
<dbReference type="Proteomes" id="UP000185924">
    <property type="component" value="Unassembled WGS sequence"/>
</dbReference>
<dbReference type="Gene3D" id="1.10.10.10">
    <property type="entry name" value="Winged helix-like DNA-binding domain superfamily/Winged helix DNA-binding domain"/>
    <property type="match status" value="1"/>
</dbReference>
<evidence type="ECO:0000259" key="4">
    <source>
        <dbReference type="PROSITE" id="PS51118"/>
    </source>
</evidence>